<reference evidence="1 2" key="1">
    <citation type="journal article" date="2014" name="Proc. Natl. Acad. Sci. U.S.A.">
        <title>Trajectory and genomic determinants of fungal-pathogen speciation and host adaptation.</title>
        <authorList>
            <person name="Hu X."/>
            <person name="Xiao G."/>
            <person name="Zheng P."/>
            <person name="Shang Y."/>
            <person name="Su Y."/>
            <person name="Zhang X."/>
            <person name="Liu X."/>
            <person name="Zhan S."/>
            <person name="St Leger R.J."/>
            <person name="Wang C."/>
        </authorList>
    </citation>
    <scope>NUCLEOTIDE SEQUENCE [LARGE SCALE GENOMIC DNA]</scope>
    <source>
        <strain evidence="1 2">ARSEF 1941</strain>
    </source>
</reference>
<organism evidence="1 2">
    <name type="scientific">Metarhizium album (strain ARSEF 1941)</name>
    <dbReference type="NCBI Taxonomy" id="1081103"/>
    <lineage>
        <taxon>Eukaryota</taxon>
        <taxon>Fungi</taxon>
        <taxon>Dikarya</taxon>
        <taxon>Ascomycota</taxon>
        <taxon>Pezizomycotina</taxon>
        <taxon>Sordariomycetes</taxon>
        <taxon>Hypocreomycetidae</taxon>
        <taxon>Hypocreales</taxon>
        <taxon>Clavicipitaceae</taxon>
        <taxon>Metarhizium</taxon>
    </lineage>
</organism>
<dbReference type="HOGENOM" id="CLU_976881_0_0_1"/>
<dbReference type="GeneID" id="63741526"/>
<dbReference type="EMBL" id="AZHE01000027">
    <property type="protein sequence ID" value="KHN95022.1"/>
    <property type="molecule type" value="Genomic_DNA"/>
</dbReference>
<dbReference type="Proteomes" id="UP000030816">
    <property type="component" value="Unassembled WGS sequence"/>
</dbReference>
<sequence>MSRQLAPNFEVEDLFDASGLELGPEDVDGTADLPKGTWGRTGEEAWVREDEPYAVGDDVRLGVYLSETAEECLAFATLAVLLPGLLHEYMCAANNSTSFLDALARVHVPLERHPHGGDLTLLPDQHVRPIWNSVEVEIAQRRAVIDGPYAGDKGRNASVDVTKAAVILCTIVFAAIQHTIPANMDQEETRLPDPKHVYHGKIGSLSGLQSAYTAISGAAIGSILGCRSGGGRKTEREFRGRRSSSSGFRPDRRVVAVYKFGRTRCDAVGASVPVAMVVPCSPKPL</sequence>
<name>A0A0B2WNF6_METAS</name>
<proteinExistence type="predicted"/>
<dbReference type="RefSeq" id="XP_040676088.1">
    <property type="nucleotide sequence ID" value="XM_040825869.1"/>
</dbReference>
<comment type="caution">
    <text evidence="1">The sequence shown here is derived from an EMBL/GenBank/DDBJ whole genome shotgun (WGS) entry which is preliminary data.</text>
</comment>
<evidence type="ECO:0000313" key="2">
    <source>
        <dbReference type="Proteomes" id="UP000030816"/>
    </source>
</evidence>
<accession>A0A0B2WNF6</accession>
<protein>
    <submittedName>
        <fullName evidence="1">Uncharacterized protein</fullName>
    </submittedName>
</protein>
<evidence type="ECO:0000313" key="1">
    <source>
        <dbReference type="EMBL" id="KHN95022.1"/>
    </source>
</evidence>
<dbReference type="OrthoDB" id="10645617at2759"/>
<gene>
    <name evidence="1" type="ORF">MAM_07071</name>
</gene>
<dbReference type="AlphaFoldDB" id="A0A0B2WNF6"/>
<keyword evidence="2" id="KW-1185">Reference proteome</keyword>